<evidence type="ECO:0000313" key="3">
    <source>
        <dbReference type="EMBL" id="MEY8246403.1"/>
    </source>
</evidence>
<organism evidence="3 4">
    <name type="scientific">Heminiphilus faecis</name>
    <dbReference type="NCBI Taxonomy" id="2601703"/>
    <lineage>
        <taxon>Bacteria</taxon>
        <taxon>Pseudomonadati</taxon>
        <taxon>Bacteroidota</taxon>
        <taxon>Bacteroidia</taxon>
        <taxon>Bacteroidales</taxon>
        <taxon>Muribaculaceae</taxon>
        <taxon>Heminiphilus</taxon>
    </lineage>
</organism>
<dbReference type="Pfam" id="PF12099">
    <property type="entry name" value="DUF3575"/>
    <property type="match status" value="1"/>
</dbReference>
<proteinExistence type="predicted"/>
<feature type="chain" id="PRO_5047419275" evidence="2">
    <location>
        <begin position="24"/>
        <end position="370"/>
    </location>
</feature>
<dbReference type="InterPro" id="IPR021958">
    <property type="entry name" value="DUF3575"/>
</dbReference>
<sequence>MSNKVKLLLVMFFAIVPALTLSAGEQEDSTAYLFRFVPRKDMFYSPWGGNGAELARLLAAIDRNREAIENGQMYLCVTSYGAQGASGERISKTRRNRVKSELIVRGRIKEMNFVTDKNVGEPYGDEYDVVVVRLPASVEKVAEIAGNDAADKVEAYNKAENSGQVVEQAPETDETATTETPVREYQAIQTQQAAARQELPEAEQTDGKPTVYNLALRANLLRWATLTPDLGVEWRVNRNVGIAVNGSWTSWTWKDNERRYALWEVAPEVRWYIGSEKRGYIGAMYKAGEFNYKLSDTGKQGNLMGGGITGGYQLKLNNALSMDFSLGMGCIHADYDKYTVIDGVRVKRGMETRNWWGPVQAGVTLVWTIF</sequence>
<evidence type="ECO:0000256" key="2">
    <source>
        <dbReference type="SAM" id="SignalP"/>
    </source>
</evidence>
<gene>
    <name evidence="3" type="ORF">AAK873_12365</name>
</gene>
<keyword evidence="2" id="KW-0732">Signal</keyword>
<name>A0ABV4CYB4_9BACT</name>
<keyword evidence="4" id="KW-1185">Reference proteome</keyword>
<evidence type="ECO:0000256" key="1">
    <source>
        <dbReference type="SAM" id="MobiDB-lite"/>
    </source>
</evidence>
<dbReference type="Proteomes" id="UP001565200">
    <property type="component" value="Unassembled WGS sequence"/>
</dbReference>
<accession>A0ABV4CYB4</accession>
<feature type="signal peptide" evidence="2">
    <location>
        <begin position="1"/>
        <end position="23"/>
    </location>
</feature>
<dbReference type="RefSeq" id="WP_369863842.1">
    <property type="nucleotide sequence ID" value="NZ_JBCLPP010000045.1"/>
</dbReference>
<dbReference type="EMBL" id="JBCLPP010000045">
    <property type="protein sequence ID" value="MEY8246403.1"/>
    <property type="molecule type" value="Genomic_DNA"/>
</dbReference>
<feature type="region of interest" description="Disordered" evidence="1">
    <location>
        <begin position="161"/>
        <end position="180"/>
    </location>
</feature>
<protein>
    <submittedName>
        <fullName evidence="3">DUF3575 domain-containing protein</fullName>
    </submittedName>
</protein>
<evidence type="ECO:0000313" key="4">
    <source>
        <dbReference type="Proteomes" id="UP001565200"/>
    </source>
</evidence>
<comment type="caution">
    <text evidence="3">The sequence shown here is derived from an EMBL/GenBank/DDBJ whole genome shotgun (WGS) entry which is preliminary data.</text>
</comment>
<reference evidence="3 4" key="1">
    <citation type="submission" date="2024-03" db="EMBL/GenBank/DDBJ databases">
        <title>Mouse gut bacterial collection (mGBC) of GemPharmatech.</title>
        <authorList>
            <person name="He Y."/>
            <person name="Dong L."/>
            <person name="Wu D."/>
            <person name="Gao X."/>
            <person name="Lin Z."/>
        </authorList>
    </citation>
    <scope>NUCLEOTIDE SEQUENCE [LARGE SCALE GENOMIC DNA]</scope>
    <source>
        <strain evidence="3 4">54-13</strain>
    </source>
</reference>